<name>A0ABT9EMB6_9SPHN</name>
<evidence type="ECO:0000256" key="1">
    <source>
        <dbReference type="ARBA" id="ARBA00008270"/>
    </source>
</evidence>
<evidence type="ECO:0000313" key="3">
    <source>
        <dbReference type="Proteomes" id="UP001230685"/>
    </source>
</evidence>
<dbReference type="InterPro" id="IPR003719">
    <property type="entry name" value="Phenazine_PhzF-like"/>
</dbReference>
<accession>A0ABT9EMB6</accession>
<reference evidence="2 3" key="1">
    <citation type="submission" date="2023-07" db="EMBL/GenBank/DDBJ databases">
        <authorList>
            <person name="Kim M.K."/>
        </authorList>
    </citation>
    <scope>NUCLEOTIDE SEQUENCE [LARGE SCALE GENOMIC DNA]</scope>
    <source>
        <strain evidence="2 3">KR1UV-12</strain>
    </source>
</reference>
<comment type="caution">
    <text evidence="2">The sequence shown here is derived from an EMBL/GenBank/DDBJ whole genome shotgun (WGS) entry which is preliminary data.</text>
</comment>
<keyword evidence="3" id="KW-1185">Reference proteome</keyword>
<dbReference type="Gene3D" id="3.10.310.10">
    <property type="entry name" value="Diaminopimelate Epimerase, Chain A, domain 1"/>
    <property type="match status" value="2"/>
</dbReference>
<protein>
    <submittedName>
        <fullName evidence="2">PhzF family phenazine biosynthesis protein</fullName>
    </submittedName>
</protein>
<dbReference type="Proteomes" id="UP001230685">
    <property type="component" value="Unassembled WGS sequence"/>
</dbReference>
<sequence>MADRGTWLVDVFHDGAFSGNPLAVIASDTELDAATMQRMTRWFNLSETAFLLPPTDPAADYRVRIFTLERELPFAGHPTLGSCHAWLEAGGTPRDPDRIVQQCGAGLVSIRRDGDRLAFAAPPLIRSGPVERAHRAAVARVLHLDPAAILACEWVDNGPGWIGVLLASAYDVLHVQPMRHHPGRVEIGLIGPQPAGSDTAWEVRTFFTDAQHALTEDPVTGSFNASIAQWLRASGRADTGYVAAQGTALGRRGRVYVDYDADGQAWVGGRSQLIVGGALLV</sequence>
<dbReference type="EMBL" id="JAUUDS010000007">
    <property type="protein sequence ID" value="MDP1028091.1"/>
    <property type="molecule type" value="Genomic_DNA"/>
</dbReference>
<dbReference type="PANTHER" id="PTHR13774:SF32">
    <property type="entry name" value="ANTISENSE-ENHANCING SEQUENCE 1"/>
    <property type="match status" value="1"/>
</dbReference>
<dbReference type="RefSeq" id="WP_305173807.1">
    <property type="nucleotide sequence ID" value="NZ_JAUUDS010000007.1"/>
</dbReference>
<organism evidence="2 3">
    <name type="scientific">Sphingomonas aurea</name>
    <dbReference type="NCBI Taxonomy" id="3063994"/>
    <lineage>
        <taxon>Bacteria</taxon>
        <taxon>Pseudomonadati</taxon>
        <taxon>Pseudomonadota</taxon>
        <taxon>Alphaproteobacteria</taxon>
        <taxon>Sphingomonadales</taxon>
        <taxon>Sphingomonadaceae</taxon>
        <taxon>Sphingomonas</taxon>
    </lineage>
</organism>
<dbReference type="PANTHER" id="PTHR13774">
    <property type="entry name" value="PHENAZINE BIOSYNTHESIS PROTEIN"/>
    <property type="match status" value="1"/>
</dbReference>
<dbReference type="NCBIfam" id="TIGR00654">
    <property type="entry name" value="PhzF_family"/>
    <property type="match status" value="1"/>
</dbReference>
<gene>
    <name evidence="2" type="ORF">Q5H91_12785</name>
</gene>
<proteinExistence type="inferred from homology"/>
<dbReference type="Pfam" id="PF02567">
    <property type="entry name" value="PhzC-PhzF"/>
    <property type="match status" value="1"/>
</dbReference>
<evidence type="ECO:0000313" key="2">
    <source>
        <dbReference type="EMBL" id="MDP1028091.1"/>
    </source>
</evidence>
<dbReference type="SUPFAM" id="SSF54506">
    <property type="entry name" value="Diaminopimelate epimerase-like"/>
    <property type="match status" value="1"/>
</dbReference>
<dbReference type="PIRSF" id="PIRSF016184">
    <property type="entry name" value="PhzC_PhzF"/>
    <property type="match status" value="1"/>
</dbReference>
<comment type="similarity">
    <text evidence="1">Belongs to the PhzF family.</text>
</comment>